<dbReference type="OrthoDB" id="46207at2759"/>
<name>A0A1V9YBQ5_9STRA</name>
<gene>
    <name evidence="1" type="ORF">THRCLA_23177</name>
</gene>
<reference evidence="1 2" key="1">
    <citation type="journal article" date="2014" name="Genome Biol. Evol.">
        <title>The secreted proteins of Achlya hypogyna and Thraustotheca clavata identify the ancestral oomycete secretome and reveal gene acquisitions by horizontal gene transfer.</title>
        <authorList>
            <person name="Misner I."/>
            <person name="Blouin N."/>
            <person name="Leonard G."/>
            <person name="Richards T.A."/>
            <person name="Lane C.E."/>
        </authorList>
    </citation>
    <scope>NUCLEOTIDE SEQUENCE [LARGE SCALE GENOMIC DNA]</scope>
    <source>
        <strain evidence="1 2">ATCC 34112</strain>
    </source>
</reference>
<evidence type="ECO:0000313" key="1">
    <source>
        <dbReference type="EMBL" id="OQR83183.1"/>
    </source>
</evidence>
<dbReference type="AlphaFoldDB" id="A0A1V9YBQ5"/>
<evidence type="ECO:0000313" key="2">
    <source>
        <dbReference type="Proteomes" id="UP000243217"/>
    </source>
</evidence>
<dbReference type="EMBL" id="JNBS01004496">
    <property type="protein sequence ID" value="OQR83183.1"/>
    <property type="molecule type" value="Genomic_DNA"/>
</dbReference>
<proteinExistence type="predicted"/>
<comment type="caution">
    <text evidence="1">The sequence shown here is derived from an EMBL/GenBank/DDBJ whole genome shotgun (WGS) entry which is preliminary data.</text>
</comment>
<accession>A0A1V9YBQ5</accession>
<organism evidence="1 2">
    <name type="scientific">Thraustotheca clavata</name>
    <dbReference type="NCBI Taxonomy" id="74557"/>
    <lineage>
        <taxon>Eukaryota</taxon>
        <taxon>Sar</taxon>
        <taxon>Stramenopiles</taxon>
        <taxon>Oomycota</taxon>
        <taxon>Saprolegniomycetes</taxon>
        <taxon>Saprolegniales</taxon>
        <taxon>Achlyaceae</taxon>
        <taxon>Thraustotheca</taxon>
    </lineage>
</organism>
<protein>
    <submittedName>
        <fullName evidence="1">Uncharacterized protein</fullName>
    </submittedName>
</protein>
<dbReference type="Proteomes" id="UP000243217">
    <property type="component" value="Unassembled WGS sequence"/>
</dbReference>
<sequence length="132" mass="15077">MELTRRHYEKALQYFSTMLGKTFVLIHQELAAMYAASDKVEDIEHALLVMLNTYQAYQILNGLPKDEQAALNSLAPHILENIQTYLMRIIRGANKGAIKAKVSTFKDMYKEAIYNHDAPLASVLLKLRTLYS</sequence>
<keyword evidence="2" id="KW-1185">Reference proteome</keyword>